<dbReference type="OrthoDB" id="972683at2"/>
<dbReference type="eggNOG" id="COG3212">
    <property type="taxonomic scope" value="Bacteria"/>
</dbReference>
<accession>Q025C4</accession>
<dbReference type="InParanoid" id="Q025C4"/>
<dbReference type="AlphaFoldDB" id="Q025C4"/>
<gene>
    <name evidence="2" type="ordered locus">Acid_2413</name>
</gene>
<evidence type="ECO:0000256" key="1">
    <source>
        <dbReference type="SAM" id="SignalP"/>
    </source>
</evidence>
<keyword evidence="1" id="KW-0732">Signal</keyword>
<name>Q025C4_SOLUE</name>
<dbReference type="HOGENOM" id="CLU_1118920_0_0_0"/>
<evidence type="ECO:0000313" key="2">
    <source>
        <dbReference type="EMBL" id="ABJ83402.1"/>
    </source>
</evidence>
<proteinExistence type="predicted"/>
<feature type="chain" id="PRO_5004163845" evidence="1">
    <location>
        <begin position="22"/>
        <end position="214"/>
    </location>
</feature>
<reference evidence="2" key="1">
    <citation type="submission" date="2006-10" db="EMBL/GenBank/DDBJ databases">
        <title>Complete sequence of Solibacter usitatus Ellin6076.</title>
        <authorList>
            <consortium name="US DOE Joint Genome Institute"/>
            <person name="Copeland A."/>
            <person name="Lucas S."/>
            <person name="Lapidus A."/>
            <person name="Barry K."/>
            <person name="Detter J.C."/>
            <person name="Glavina del Rio T."/>
            <person name="Hammon N."/>
            <person name="Israni S."/>
            <person name="Dalin E."/>
            <person name="Tice H."/>
            <person name="Pitluck S."/>
            <person name="Thompson L.S."/>
            <person name="Brettin T."/>
            <person name="Bruce D."/>
            <person name="Han C."/>
            <person name="Tapia R."/>
            <person name="Gilna P."/>
            <person name="Schmutz J."/>
            <person name="Larimer F."/>
            <person name="Land M."/>
            <person name="Hauser L."/>
            <person name="Kyrpides N."/>
            <person name="Mikhailova N."/>
            <person name="Janssen P.H."/>
            <person name="Kuske C.R."/>
            <person name="Richardson P."/>
        </authorList>
    </citation>
    <scope>NUCLEOTIDE SEQUENCE</scope>
    <source>
        <strain evidence="2">Ellin6076</strain>
    </source>
</reference>
<dbReference type="EMBL" id="CP000473">
    <property type="protein sequence ID" value="ABJ83402.1"/>
    <property type="molecule type" value="Genomic_DNA"/>
</dbReference>
<dbReference type="KEGG" id="sus:Acid_2413"/>
<protein>
    <submittedName>
        <fullName evidence="2">Uncharacterized protein</fullName>
    </submittedName>
</protein>
<sequence precursor="true">MRLLGLLLAAVATLAAQPAKEFQSNFTVNKKNLGITGNNPFFPLAPGYVLSYRHGKDTDTLTVLSEVKVIDGVQTRVVEDRELKNGALVELTRDYYAIDSATNDVYYMGEDVDVYKRGKVVSHEGSWLSGVKGAKFGLMMPGAPKIGHKFYQEQAPGVTRDRAEILSVNEKVTTPAGTFEHCVHTLEGRDHKWYAPGVGQIKDAEMLLIKYTSR</sequence>
<feature type="signal peptide" evidence="1">
    <location>
        <begin position="1"/>
        <end position="21"/>
    </location>
</feature>
<organism evidence="2">
    <name type="scientific">Solibacter usitatus (strain Ellin6076)</name>
    <dbReference type="NCBI Taxonomy" id="234267"/>
    <lineage>
        <taxon>Bacteria</taxon>
        <taxon>Pseudomonadati</taxon>
        <taxon>Acidobacteriota</taxon>
        <taxon>Terriglobia</taxon>
        <taxon>Bryobacterales</taxon>
        <taxon>Solibacteraceae</taxon>
        <taxon>Candidatus Solibacter</taxon>
    </lineage>
</organism>
<dbReference type="STRING" id="234267.Acid_2413"/>